<organism evidence="5 6">
    <name type="scientific">Malus domestica</name>
    <name type="common">Apple</name>
    <name type="synonym">Pyrus malus</name>
    <dbReference type="NCBI Taxonomy" id="3750"/>
    <lineage>
        <taxon>Eukaryota</taxon>
        <taxon>Viridiplantae</taxon>
        <taxon>Streptophyta</taxon>
        <taxon>Embryophyta</taxon>
        <taxon>Tracheophyta</taxon>
        <taxon>Spermatophyta</taxon>
        <taxon>Magnoliopsida</taxon>
        <taxon>eudicotyledons</taxon>
        <taxon>Gunneridae</taxon>
        <taxon>Pentapetalae</taxon>
        <taxon>rosids</taxon>
        <taxon>fabids</taxon>
        <taxon>Rosales</taxon>
        <taxon>Rosaceae</taxon>
        <taxon>Amygdaloideae</taxon>
        <taxon>Maleae</taxon>
        <taxon>Malus</taxon>
    </lineage>
</organism>
<evidence type="ECO:0000256" key="1">
    <source>
        <dbReference type="ARBA" id="ARBA00022491"/>
    </source>
</evidence>
<keyword evidence="2" id="KW-0805">Transcription regulation</keyword>
<dbReference type="Proteomes" id="UP000290289">
    <property type="component" value="Chromosome 11"/>
</dbReference>
<dbReference type="GO" id="GO:0003700">
    <property type="term" value="F:DNA-binding transcription factor activity"/>
    <property type="evidence" value="ECO:0007669"/>
    <property type="project" value="InterPro"/>
</dbReference>
<dbReference type="STRING" id="3750.A0A498II46"/>
<evidence type="ECO:0000313" key="6">
    <source>
        <dbReference type="Proteomes" id="UP000290289"/>
    </source>
</evidence>
<feature type="region of interest" description="Disordered" evidence="4">
    <location>
        <begin position="351"/>
        <end position="370"/>
    </location>
</feature>
<gene>
    <name evidence="5" type="ORF">DVH24_003534</name>
</gene>
<keyword evidence="3" id="KW-0804">Transcription</keyword>
<feature type="compositionally biased region" description="Basic and acidic residues" evidence="4">
    <location>
        <begin position="353"/>
        <end position="363"/>
    </location>
</feature>
<keyword evidence="6" id="KW-1185">Reference proteome</keyword>
<name>A0A498II46_MALDO</name>
<proteinExistence type="predicted"/>
<protein>
    <submittedName>
        <fullName evidence="5">Uncharacterized protein</fullName>
    </submittedName>
</protein>
<reference evidence="5 6" key="1">
    <citation type="submission" date="2018-10" db="EMBL/GenBank/DDBJ databases">
        <title>A high-quality apple genome assembly.</title>
        <authorList>
            <person name="Hu J."/>
        </authorList>
    </citation>
    <scope>NUCLEOTIDE SEQUENCE [LARGE SCALE GENOMIC DNA]</scope>
    <source>
        <strain evidence="6">cv. HFTH1</strain>
        <tissue evidence="5">Young leaf</tissue>
    </source>
</reference>
<dbReference type="InterPro" id="IPR040356">
    <property type="entry name" value="SPEAR"/>
</dbReference>
<evidence type="ECO:0000313" key="5">
    <source>
        <dbReference type="EMBL" id="RXH83036.1"/>
    </source>
</evidence>
<dbReference type="PANTHER" id="PTHR33388">
    <property type="entry name" value="OS01G0212500 PROTEIN"/>
    <property type="match status" value="1"/>
</dbReference>
<keyword evidence="1" id="KW-0678">Repressor</keyword>
<evidence type="ECO:0000256" key="3">
    <source>
        <dbReference type="ARBA" id="ARBA00023163"/>
    </source>
</evidence>
<comment type="caution">
    <text evidence="5">The sequence shown here is derived from an EMBL/GenBank/DDBJ whole genome shotgun (WGS) entry which is preliminary data.</text>
</comment>
<dbReference type="AlphaFoldDB" id="A0A498II46"/>
<dbReference type="EMBL" id="RDQH01000337">
    <property type="protein sequence ID" value="RXH83036.1"/>
    <property type="molecule type" value="Genomic_DNA"/>
</dbReference>
<accession>A0A498II46</accession>
<evidence type="ECO:0000256" key="4">
    <source>
        <dbReference type="SAM" id="MobiDB-lite"/>
    </source>
</evidence>
<evidence type="ECO:0000256" key="2">
    <source>
        <dbReference type="ARBA" id="ARBA00023015"/>
    </source>
</evidence>
<sequence length="378" mass="40750">MATPMLLMASERSTTKQPAKTLFGSYEESKPEPAKHTKPTKKSAAKPSSNTKKQPQRGLGVAQLERLRLQDWKKMTEIPQFLDLPPLPHHHHHHQYQNPITLPDPLNSIPVQYGASGLNGPAVINGCGGSAATTADFYGLVGQRVGNGSGFGYVGGNNLVANLDPGPFGFGAPDPRVQSGAVYETSRELSSMPKIQSVPSDCCDLCLKGLQKKRFHSGSYMGFNDRSDKSAAVSPIKSSDFLGLDAEAGGFGAGVVNRSARYLCPSNLLDDQGVEVRAVHRRGGSTCGGIFMEYEFFPAADHQKRDETMKRGGGTYPKELGMLQLQTVEEEEEEASDITAATKNGYGIGAADSYHDHGGDDDHHHHHTSVDLSLKLSF</sequence>
<dbReference type="PANTHER" id="PTHR33388:SF2">
    <property type="entry name" value="PROTEIN SPOROCYTELESS"/>
    <property type="match status" value="1"/>
</dbReference>
<feature type="region of interest" description="Disordered" evidence="4">
    <location>
        <begin position="1"/>
        <end position="61"/>
    </location>
</feature>